<dbReference type="Proteomes" id="UP001595526">
    <property type="component" value="Unassembled WGS sequence"/>
</dbReference>
<name>A0ABV7JPP8_9SPHI</name>
<sequence length="121" mass="14003">MSYIAKDTKLFNLLSSDISILSSAILGIKMHLVNFSLVIEVDFKLLYGDEKYLKIVFSRIKEYAFNYQSDRVFYNVEVYKLLKKGTLFYISFDPCDSDLSEISEKDNDMILCESIEGCFNS</sequence>
<dbReference type="EMBL" id="JBHRTA010000018">
    <property type="protein sequence ID" value="MFC3197292.1"/>
    <property type="molecule type" value="Genomic_DNA"/>
</dbReference>
<evidence type="ECO:0000313" key="2">
    <source>
        <dbReference type="Proteomes" id="UP001595526"/>
    </source>
</evidence>
<dbReference type="RefSeq" id="WP_379020844.1">
    <property type="nucleotide sequence ID" value="NZ_JBHRTA010000018.1"/>
</dbReference>
<comment type="caution">
    <text evidence="1">The sequence shown here is derived from an EMBL/GenBank/DDBJ whole genome shotgun (WGS) entry which is preliminary data.</text>
</comment>
<proteinExistence type="predicted"/>
<evidence type="ECO:0000313" key="1">
    <source>
        <dbReference type="EMBL" id="MFC3197292.1"/>
    </source>
</evidence>
<gene>
    <name evidence="1" type="ORF">ACFOET_06680</name>
</gene>
<accession>A0ABV7JPP8</accession>
<protein>
    <submittedName>
        <fullName evidence="1">Uncharacterized protein</fullName>
    </submittedName>
</protein>
<organism evidence="1 2">
    <name type="scientific">Parapedobacter deserti</name>
    <dbReference type="NCBI Taxonomy" id="1912957"/>
    <lineage>
        <taxon>Bacteria</taxon>
        <taxon>Pseudomonadati</taxon>
        <taxon>Bacteroidota</taxon>
        <taxon>Sphingobacteriia</taxon>
        <taxon>Sphingobacteriales</taxon>
        <taxon>Sphingobacteriaceae</taxon>
        <taxon>Parapedobacter</taxon>
    </lineage>
</organism>
<keyword evidence="2" id="KW-1185">Reference proteome</keyword>
<reference evidence="2" key="1">
    <citation type="journal article" date="2019" name="Int. J. Syst. Evol. Microbiol.">
        <title>The Global Catalogue of Microorganisms (GCM) 10K type strain sequencing project: providing services to taxonomists for standard genome sequencing and annotation.</title>
        <authorList>
            <consortium name="The Broad Institute Genomics Platform"/>
            <consortium name="The Broad Institute Genome Sequencing Center for Infectious Disease"/>
            <person name="Wu L."/>
            <person name="Ma J."/>
        </authorList>
    </citation>
    <scope>NUCLEOTIDE SEQUENCE [LARGE SCALE GENOMIC DNA]</scope>
    <source>
        <strain evidence="2">KCTC 52416</strain>
    </source>
</reference>